<dbReference type="Gene3D" id="3.40.50.150">
    <property type="entry name" value="Vaccinia Virus protein VP39"/>
    <property type="match status" value="1"/>
</dbReference>
<evidence type="ECO:0000256" key="2">
    <source>
        <dbReference type="ARBA" id="ARBA00022679"/>
    </source>
</evidence>
<protein>
    <recommendedName>
        <fullName evidence="7">Methyltransferase-like protein 23</fullName>
    </recommendedName>
</protein>
<organism evidence="5 6">
    <name type="scientific">Orchesella dallaii</name>
    <dbReference type="NCBI Taxonomy" id="48710"/>
    <lineage>
        <taxon>Eukaryota</taxon>
        <taxon>Metazoa</taxon>
        <taxon>Ecdysozoa</taxon>
        <taxon>Arthropoda</taxon>
        <taxon>Hexapoda</taxon>
        <taxon>Collembola</taxon>
        <taxon>Entomobryomorpha</taxon>
        <taxon>Entomobryoidea</taxon>
        <taxon>Orchesellidae</taxon>
        <taxon>Orchesellinae</taxon>
        <taxon>Orchesella</taxon>
    </lineage>
</organism>
<evidence type="ECO:0000313" key="6">
    <source>
        <dbReference type="Proteomes" id="UP001642540"/>
    </source>
</evidence>
<dbReference type="PANTHER" id="PTHR14614">
    <property type="entry name" value="HEPATOCELLULAR CARCINOMA-ASSOCIATED ANTIGEN"/>
    <property type="match status" value="1"/>
</dbReference>
<comment type="similarity">
    <text evidence="4">Belongs to the methyltransferase superfamily. METTL23 family.</text>
</comment>
<proteinExistence type="inferred from homology"/>
<name>A0ABP1PL03_9HEXA</name>
<keyword evidence="6" id="KW-1185">Reference proteome</keyword>
<keyword evidence="2" id="KW-0808">Transferase</keyword>
<dbReference type="PANTHER" id="PTHR14614:SF164">
    <property type="entry name" value="HISTONE-ARGININE METHYLTRANSFERASE METTL23"/>
    <property type="match status" value="1"/>
</dbReference>
<dbReference type="SUPFAM" id="SSF53335">
    <property type="entry name" value="S-adenosyl-L-methionine-dependent methyltransferases"/>
    <property type="match status" value="1"/>
</dbReference>
<sequence length="261" mass="28994">MELPLNPVKRFVFRSRKQLEHDPVGILPASSESPPELEVLEVIVPERMQASYGLYVWPSAPILAWYLFENRHHLPGKRVLELGAGTALPGVVAALLGAQVTLSDSAKLPHCLEQCHRTATINGVGDKVKVIGLTWGLFLNSLTQLKGQVDLLLGSDCFYDPSVFEDLISTVAYILGHNPKAKFLTTYQERSADWSIEHLLKKWGLHCKHVPLNNLANSESVDLLALMQDHTIHLLEITSEVSPNAGISRDNDIEIDHTEFP</sequence>
<gene>
    <name evidence="5" type="ORF">ODALV1_LOCUS580</name>
</gene>
<comment type="caution">
    <text evidence="5">The sequence shown here is derived from an EMBL/GenBank/DDBJ whole genome shotgun (WGS) entry which is preliminary data.</text>
</comment>
<evidence type="ECO:0000256" key="3">
    <source>
        <dbReference type="ARBA" id="ARBA00022691"/>
    </source>
</evidence>
<keyword evidence="1" id="KW-0489">Methyltransferase</keyword>
<reference evidence="5 6" key="1">
    <citation type="submission" date="2024-08" db="EMBL/GenBank/DDBJ databases">
        <authorList>
            <person name="Cucini C."/>
            <person name="Frati F."/>
        </authorList>
    </citation>
    <scope>NUCLEOTIDE SEQUENCE [LARGE SCALE GENOMIC DNA]</scope>
</reference>
<evidence type="ECO:0000256" key="1">
    <source>
        <dbReference type="ARBA" id="ARBA00022603"/>
    </source>
</evidence>
<evidence type="ECO:0000313" key="5">
    <source>
        <dbReference type="EMBL" id="CAL8069029.1"/>
    </source>
</evidence>
<evidence type="ECO:0000256" key="4">
    <source>
        <dbReference type="ARBA" id="ARBA00043988"/>
    </source>
</evidence>
<evidence type="ECO:0008006" key="7">
    <source>
        <dbReference type="Google" id="ProtNLM"/>
    </source>
</evidence>
<accession>A0ABP1PL03</accession>
<dbReference type="Proteomes" id="UP001642540">
    <property type="component" value="Unassembled WGS sequence"/>
</dbReference>
<dbReference type="Pfam" id="PF10294">
    <property type="entry name" value="Methyltransf_16"/>
    <property type="match status" value="1"/>
</dbReference>
<keyword evidence="3" id="KW-0949">S-adenosyl-L-methionine</keyword>
<dbReference type="InterPro" id="IPR029063">
    <property type="entry name" value="SAM-dependent_MTases_sf"/>
</dbReference>
<dbReference type="InterPro" id="IPR019410">
    <property type="entry name" value="Methyltransf_16"/>
</dbReference>
<dbReference type="EMBL" id="CAXLJM020000003">
    <property type="protein sequence ID" value="CAL8069029.1"/>
    <property type="molecule type" value="Genomic_DNA"/>
</dbReference>